<dbReference type="AlphaFoldDB" id="A0A6J4LFL6"/>
<sequence>QHGRGRVPDRGPDPDRAAQSGHSDRPQARRHAGLLSRLGLRAGEDARSRRQARLRSRPRREDPARRGAAEARRGGARSRPAPERQSIRRRVGRHGGDGRRRRRPGDRRRARLRAEPVQPRDRRPAPARILVQALRLRGRPDGVAEPAAEYRGPGRKRVHRQLVPAELQSLLRERDAADHRARPLDQHDPGAHVDQHRQEHRSDPRGARRQDRAREDRQPRQENGSDHDADRLGLPADRGRRGDGLGHDRGLCGVRQWRAPGVAASGDRNPQLRGRGDLPSGSRGSTAPDPGSPGGRGHELHAVQGARGRHGSPRRAGQHQVGGQDRHDQRLPRRLVCGIHGQSRHGSLVRQRRLQFDRRHDRRHPSGDGLEGDHGVCAPEPGDSSDPRRLGRLERVRGRARGERGAGGTCRDQRRRVLGQPVAALVRGDQRHRQPARRHRAPCSRRHGLLFRTARRRSNQHRGRPRDRRARRGAL</sequence>
<feature type="compositionally biased region" description="Basic and acidic residues" evidence="1">
    <location>
        <begin position="385"/>
        <end position="404"/>
    </location>
</feature>
<dbReference type="EC" id="3.4.-.-" evidence="2"/>
<gene>
    <name evidence="2" type="ORF">AVDCRST_MAG90-1395</name>
</gene>
<feature type="compositionally biased region" description="Basic residues" evidence="1">
    <location>
        <begin position="307"/>
        <end position="317"/>
    </location>
</feature>
<feature type="region of interest" description="Disordered" evidence="1">
    <location>
        <begin position="426"/>
        <end position="475"/>
    </location>
</feature>
<feature type="compositionally biased region" description="Basic and acidic residues" evidence="1">
    <location>
        <begin position="177"/>
        <end position="250"/>
    </location>
</feature>
<name>A0A6J4LFL6_9HYPH</name>
<dbReference type="GO" id="GO:0016757">
    <property type="term" value="F:glycosyltransferase activity"/>
    <property type="evidence" value="ECO:0007669"/>
    <property type="project" value="UniProtKB-KW"/>
</dbReference>
<dbReference type="EMBL" id="CADCUC010000272">
    <property type="protein sequence ID" value="CAA9329413.1"/>
    <property type="molecule type" value="Genomic_DNA"/>
</dbReference>
<reference evidence="2" key="1">
    <citation type="submission" date="2020-02" db="EMBL/GenBank/DDBJ databases">
        <authorList>
            <person name="Meier V. D."/>
        </authorList>
    </citation>
    <scope>NUCLEOTIDE SEQUENCE</scope>
    <source>
        <strain evidence="2">AVDCRST_MAG90</strain>
    </source>
</reference>
<feature type="compositionally biased region" description="Basic residues" evidence="1">
    <location>
        <begin position="87"/>
        <end position="111"/>
    </location>
</feature>
<feature type="region of interest" description="Disordered" evidence="1">
    <location>
        <begin position="177"/>
        <end position="414"/>
    </location>
</feature>
<keyword evidence="2" id="KW-0328">Glycosyltransferase</keyword>
<evidence type="ECO:0000313" key="2">
    <source>
        <dbReference type="EMBL" id="CAA9329413.1"/>
    </source>
</evidence>
<feature type="compositionally biased region" description="Basic residues" evidence="1">
    <location>
        <begin position="49"/>
        <end position="58"/>
    </location>
</feature>
<dbReference type="EC" id="2.4.1.129" evidence="2"/>
<keyword evidence="2" id="KW-0378">Hydrolase</keyword>
<organism evidence="2">
    <name type="scientific">uncultured Microvirga sp</name>
    <dbReference type="NCBI Taxonomy" id="412392"/>
    <lineage>
        <taxon>Bacteria</taxon>
        <taxon>Pseudomonadati</taxon>
        <taxon>Pseudomonadota</taxon>
        <taxon>Alphaproteobacteria</taxon>
        <taxon>Hyphomicrobiales</taxon>
        <taxon>Methylobacteriaceae</taxon>
        <taxon>Microvirga</taxon>
        <taxon>environmental samples</taxon>
    </lineage>
</organism>
<keyword evidence="2" id="KW-0808">Transferase</keyword>
<proteinExistence type="predicted"/>
<feature type="non-terminal residue" evidence="2">
    <location>
        <position position="1"/>
    </location>
</feature>
<feature type="compositionally biased region" description="Basic residues" evidence="1">
    <location>
        <begin position="433"/>
        <end position="475"/>
    </location>
</feature>
<feature type="non-terminal residue" evidence="2">
    <location>
        <position position="475"/>
    </location>
</feature>
<feature type="compositionally biased region" description="Basic and acidic residues" evidence="1">
    <location>
        <begin position="1"/>
        <end position="27"/>
    </location>
</feature>
<protein>
    <submittedName>
        <fullName evidence="2">Multimodular transpeptidase-transglycosylase</fullName>
        <ecNumber evidence="2">2.4.1.129</ecNumber>
        <ecNumber evidence="2">3.4.-.-</ecNumber>
    </submittedName>
</protein>
<dbReference type="GO" id="GO:0016787">
    <property type="term" value="F:hydrolase activity"/>
    <property type="evidence" value="ECO:0007669"/>
    <property type="project" value="UniProtKB-KW"/>
</dbReference>
<evidence type="ECO:0000256" key="1">
    <source>
        <dbReference type="SAM" id="MobiDB-lite"/>
    </source>
</evidence>
<feature type="compositionally biased region" description="Basic and acidic residues" evidence="1">
    <location>
        <begin position="59"/>
        <end position="73"/>
    </location>
</feature>
<accession>A0A6J4LFL6</accession>
<feature type="compositionally biased region" description="Basic and acidic residues" evidence="1">
    <location>
        <begin position="112"/>
        <end position="124"/>
    </location>
</feature>
<feature type="region of interest" description="Disordered" evidence="1">
    <location>
        <begin position="1"/>
        <end position="128"/>
    </location>
</feature>